<dbReference type="Gene3D" id="3.40.630.30">
    <property type="match status" value="1"/>
</dbReference>
<accession>A0ABQ6E0K1</accession>
<dbReference type="PROSITE" id="PS51186">
    <property type="entry name" value="GNAT"/>
    <property type="match status" value="1"/>
</dbReference>
<keyword evidence="3 5" id="KW-0808">Transferase</keyword>
<comment type="function">
    <text evidence="5">Acetylates the N-terminal alanine of ribosomal protein bS18.</text>
</comment>
<dbReference type="RefSeq" id="WP_284204031.1">
    <property type="nucleotide sequence ID" value="NZ_BSPQ01000005.1"/>
</dbReference>
<feature type="binding site" evidence="5">
    <location>
        <position position="118"/>
    </location>
    <ligand>
        <name>acetyl-CoA</name>
        <dbReference type="ChEBI" id="CHEBI:57288"/>
    </ligand>
</feature>
<dbReference type="CDD" id="cd04301">
    <property type="entry name" value="NAT_SF"/>
    <property type="match status" value="1"/>
</dbReference>
<feature type="domain" description="N-acetyltransferase" evidence="6">
    <location>
        <begin position="12"/>
        <end position="156"/>
    </location>
</feature>
<comment type="caution">
    <text evidence="7">The sequence shown here is derived from an EMBL/GenBank/DDBJ whole genome shotgun (WGS) entry which is preliminary data.</text>
</comment>
<evidence type="ECO:0000256" key="1">
    <source>
        <dbReference type="ARBA" id="ARBA00005395"/>
    </source>
</evidence>
<dbReference type="InterPro" id="IPR043690">
    <property type="entry name" value="RimI"/>
</dbReference>
<dbReference type="InterPro" id="IPR016181">
    <property type="entry name" value="Acyl_CoA_acyltransferase"/>
</dbReference>
<dbReference type="PANTHER" id="PTHR43420">
    <property type="entry name" value="ACETYLTRANSFERASE"/>
    <property type="match status" value="1"/>
</dbReference>
<evidence type="ECO:0000256" key="2">
    <source>
        <dbReference type="ARBA" id="ARBA00022490"/>
    </source>
</evidence>
<evidence type="ECO:0000256" key="5">
    <source>
        <dbReference type="HAMAP-Rule" id="MF_02210"/>
    </source>
</evidence>
<feature type="binding site" evidence="5">
    <location>
        <begin position="79"/>
        <end position="81"/>
    </location>
    <ligand>
        <name>acetyl-CoA</name>
        <dbReference type="ChEBI" id="CHEBI:57288"/>
    </ligand>
</feature>
<comment type="caution">
    <text evidence="5">Lacks conserved residue(s) required for the propagation of feature annotation.</text>
</comment>
<dbReference type="Proteomes" id="UP001157353">
    <property type="component" value="Unassembled WGS sequence"/>
</dbReference>
<dbReference type="EC" id="2.3.1.266" evidence="5"/>
<comment type="subcellular location">
    <subcellularLocation>
        <location evidence="5">Cytoplasm</location>
    </subcellularLocation>
</comment>
<evidence type="ECO:0000256" key="3">
    <source>
        <dbReference type="ARBA" id="ARBA00022679"/>
    </source>
</evidence>
<dbReference type="InterPro" id="IPR050680">
    <property type="entry name" value="YpeA/RimI_acetyltransf"/>
</dbReference>
<dbReference type="InterPro" id="IPR006464">
    <property type="entry name" value="AcTrfase_RimI/Ard1"/>
</dbReference>
<name>A0ABQ6E0K1_9GAMM</name>
<comment type="catalytic activity">
    <reaction evidence="5">
        <text>N-terminal L-alanyl-[ribosomal protein bS18] + acetyl-CoA = N-terminal N(alpha)-acetyl-L-alanyl-[ribosomal protein bS18] + CoA + H(+)</text>
        <dbReference type="Rhea" id="RHEA:43756"/>
        <dbReference type="Rhea" id="RHEA-COMP:10676"/>
        <dbReference type="Rhea" id="RHEA-COMP:10677"/>
        <dbReference type="ChEBI" id="CHEBI:15378"/>
        <dbReference type="ChEBI" id="CHEBI:57287"/>
        <dbReference type="ChEBI" id="CHEBI:57288"/>
        <dbReference type="ChEBI" id="CHEBI:64718"/>
        <dbReference type="ChEBI" id="CHEBI:83683"/>
        <dbReference type="EC" id="2.3.1.266"/>
    </reaction>
</comment>
<protein>
    <recommendedName>
        <fullName evidence="5">[Ribosomal protein bS18]-alanine N-acetyltransferase</fullName>
        <ecNumber evidence="5">2.3.1.266</ecNumber>
    </recommendedName>
</protein>
<dbReference type="PANTHER" id="PTHR43420:SF51">
    <property type="entry name" value="PEPTIDYL-LYSINE N-ACETYLTRANSFERASE YIAC"/>
    <property type="match status" value="1"/>
</dbReference>
<sequence>MLCNKNSDNKNRQILPMGLADIKQVTEIENSAHTHPWSEKLFLSNFGQRYFSHVLLSDDVVIGYFVASAVAGEVTLMNIAVALENQGQGAGQQLLQFLLDYSRKTEQQEVWLEVRISNETAIHLYQKLGFVEVDVRKAYYPTDNGREDAVIMCCYL</sequence>
<evidence type="ECO:0000259" key="6">
    <source>
        <dbReference type="PROSITE" id="PS51186"/>
    </source>
</evidence>
<evidence type="ECO:0000313" key="8">
    <source>
        <dbReference type="Proteomes" id="UP001157353"/>
    </source>
</evidence>
<keyword evidence="2 5" id="KW-0963">Cytoplasm</keyword>
<comment type="similarity">
    <text evidence="1 5">Belongs to the acetyltransferase family. RimI subfamily.</text>
</comment>
<evidence type="ECO:0000256" key="4">
    <source>
        <dbReference type="ARBA" id="ARBA00023315"/>
    </source>
</evidence>
<reference evidence="8" key="1">
    <citation type="journal article" date="2019" name="Int. J. Syst. Evol. Microbiol.">
        <title>The Global Catalogue of Microorganisms (GCM) 10K type strain sequencing project: providing services to taxonomists for standard genome sequencing and annotation.</title>
        <authorList>
            <consortium name="The Broad Institute Genomics Platform"/>
            <consortium name="The Broad Institute Genome Sequencing Center for Infectious Disease"/>
            <person name="Wu L."/>
            <person name="Ma J."/>
        </authorList>
    </citation>
    <scope>NUCLEOTIDE SEQUENCE [LARGE SCALE GENOMIC DNA]</scope>
    <source>
        <strain evidence="8">NBRC 103166</strain>
    </source>
</reference>
<dbReference type="Pfam" id="PF00583">
    <property type="entry name" value="Acetyltransf_1"/>
    <property type="match status" value="1"/>
</dbReference>
<dbReference type="SUPFAM" id="SSF55729">
    <property type="entry name" value="Acyl-CoA N-acyltransferases (Nat)"/>
    <property type="match status" value="1"/>
</dbReference>
<keyword evidence="4 5" id="KW-0012">Acyltransferase</keyword>
<dbReference type="EMBL" id="BSPQ01000005">
    <property type="protein sequence ID" value="GLS90918.1"/>
    <property type="molecule type" value="Genomic_DNA"/>
</dbReference>
<proteinExistence type="inferred from homology"/>
<dbReference type="HAMAP" id="MF_02210">
    <property type="entry name" value="RimI"/>
    <property type="match status" value="1"/>
</dbReference>
<feature type="active site" description="Proton acceptor" evidence="5">
    <location>
        <position position="113"/>
    </location>
</feature>
<feature type="active site" description="Proton donor" evidence="5">
    <location>
        <position position="125"/>
    </location>
</feature>
<organism evidence="7 8">
    <name type="scientific">Psychromonas marina</name>
    <dbReference type="NCBI Taxonomy" id="88364"/>
    <lineage>
        <taxon>Bacteria</taxon>
        <taxon>Pseudomonadati</taxon>
        <taxon>Pseudomonadota</taxon>
        <taxon>Gammaproteobacteria</taxon>
        <taxon>Alteromonadales</taxon>
        <taxon>Psychromonadaceae</taxon>
        <taxon>Psychromonas</taxon>
    </lineage>
</organism>
<dbReference type="NCBIfam" id="TIGR01575">
    <property type="entry name" value="rimI"/>
    <property type="match status" value="1"/>
</dbReference>
<keyword evidence="8" id="KW-1185">Reference proteome</keyword>
<dbReference type="InterPro" id="IPR000182">
    <property type="entry name" value="GNAT_dom"/>
</dbReference>
<evidence type="ECO:0000313" key="7">
    <source>
        <dbReference type="EMBL" id="GLS90918.1"/>
    </source>
</evidence>
<gene>
    <name evidence="5" type="primary">rimI</name>
    <name evidence="7" type="ORF">GCM10007916_19850</name>
</gene>